<dbReference type="PANTHER" id="PTHR43775:SF49">
    <property type="entry name" value="SYNTHASE, PUTATIVE (JCVI)-RELATED"/>
    <property type="match status" value="1"/>
</dbReference>
<dbReference type="InterPro" id="IPR014031">
    <property type="entry name" value="Ketoacyl_synth_C"/>
</dbReference>
<dbReference type="InterPro" id="IPR006162">
    <property type="entry name" value="Ppantetheine_attach_site"/>
</dbReference>
<dbReference type="InterPro" id="IPR020807">
    <property type="entry name" value="PKS_DH"/>
</dbReference>
<gene>
    <name evidence="13" type="ORF">PEGY_LOCUS9308</name>
</gene>
<protein>
    <recommendedName>
        <fullName evidence="15">Carrier domain-containing protein</fullName>
    </recommendedName>
</protein>
<evidence type="ECO:0000256" key="6">
    <source>
        <dbReference type="ARBA" id="ARBA00023268"/>
    </source>
</evidence>
<dbReference type="SUPFAM" id="SSF50129">
    <property type="entry name" value="GroES-like"/>
    <property type="match status" value="1"/>
</dbReference>
<dbReference type="InterPro" id="IPR032821">
    <property type="entry name" value="PKS_assoc"/>
</dbReference>
<dbReference type="SMART" id="SM00825">
    <property type="entry name" value="PKS_KS"/>
    <property type="match status" value="1"/>
</dbReference>
<dbReference type="InterPro" id="IPR029063">
    <property type="entry name" value="SAM-dependent_MTases_sf"/>
</dbReference>
<keyword evidence="1" id="KW-0596">Phosphopantetheine</keyword>
<dbReference type="Gene3D" id="1.10.1200.10">
    <property type="entry name" value="ACP-like"/>
    <property type="match status" value="1"/>
</dbReference>
<evidence type="ECO:0000256" key="7">
    <source>
        <dbReference type="ARBA" id="ARBA00023315"/>
    </source>
</evidence>
<keyword evidence="2" id="KW-0597">Phosphoprotein</keyword>
<dbReference type="OrthoDB" id="329835at2759"/>
<keyword evidence="3" id="KW-0489">Methyltransferase</keyword>
<dbReference type="InterPro" id="IPR049552">
    <property type="entry name" value="PKS_DH_N"/>
</dbReference>
<dbReference type="Gene3D" id="3.90.180.10">
    <property type="entry name" value="Medium-chain alcohol dehydrogenases, catalytic domain"/>
    <property type="match status" value="1"/>
</dbReference>
<evidence type="ECO:0000256" key="4">
    <source>
        <dbReference type="ARBA" id="ARBA00022679"/>
    </source>
</evidence>
<keyword evidence="5" id="KW-0521">NADP</keyword>
<evidence type="ECO:0000256" key="8">
    <source>
        <dbReference type="PROSITE-ProRule" id="PRU01363"/>
    </source>
</evidence>
<dbReference type="Gene3D" id="3.10.129.110">
    <property type="entry name" value="Polyketide synthase dehydratase"/>
    <property type="match status" value="1"/>
</dbReference>
<dbReference type="PANTHER" id="PTHR43775">
    <property type="entry name" value="FATTY ACID SYNTHASE"/>
    <property type="match status" value="1"/>
</dbReference>
<dbReference type="GO" id="GO:0016491">
    <property type="term" value="F:oxidoreductase activity"/>
    <property type="evidence" value="ECO:0007669"/>
    <property type="project" value="InterPro"/>
</dbReference>
<dbReference type="GO" id="GO:0006633">
    <property type="term" value="P:fatty acid biosynthetic process"/>
    <property type="evidence" value="ECO:0007669"/>
    <property type="project" value="TreeGrafter"/>
</dbReference>
<dbReference type="InterPro" id="IPR050091">
    <property type="entry name" value="PKS_NRPS_Biosynth_Enz"/>
</dbReference>
<feature type="domain" description="Ketosynthase family 3 (KS3)" evidence="11">
    <location>
        <begin position="63"/>
        <end position="483"/>
    </location>
</feature>
<feature type="region of interest" description="C-terminal hotdog fold" evidence="8">
    <location>
        <begin position="1099"/>
        <end position="1244"/>
    </location>
</feature>
<dbReference type="InterPro" id="IPR013217">
    <property type="entry name" value="Methyltransf_12"/>
</dbReference>
<dbReference type="InterPro" id="IPR020843">
    <property type="entry name" value="ER"/>
</dbReference>
<dbReference type="InterPro" id="IPR016036">
    <property type="entry name" value="Malonyl_transacylase_ACP-bd"/>
</dbReference>
<dbReference type="Pfam" id="PF16197">
    <property type="entry name" value="KAsynt_C_assoc"/>
    <property type="match status" value="1"/>
</dbReference>
<dbReference type="InterPro" id="IPR013154">
    <property type="entry name" value="ADH-like_N"/>
</dbReference>
<evidence type="ECO:0000256" key="2">
    <source>
        <dbReference type="ARBA" id="ARBA00022553"/>
    </source>
</evidence>
<dbReference type="Pfam" id="PF02801">
    <property type="entry name" value="Ketoacyl-synt_C"/>
    <property type="match status" value="1"/>
</dbReference>
<dbReference type="InterPro" id="IPR014043">
    <property type="entry name" value="Acyl_transferase_dom"/>
</dbReference>
<dbReference type="InterPro" id="IPR020806">
    <property type="entry name" value="PKS_PP-bd"/>
</dbReference>
<feature type="region of interest" description="Disordered" evidence="9">
    <location>
        <begin position="14"/>
        <end position="59"/>
    </location>
</feature>
<dbReference type="SMART" id="SM00823">
    <property type="entry name" value="PKS_PP"/>
    <property type="match status" value="1"/>
</dbReference>
<dbReference type="InterPro" id="IPR042104">
    <property type="entry name" value="PKS_dehydratase_sf"/>
</dbReference>
<keyword evidence="6" id="KW-0511">Multifunctional enzyme</keyword>
<dbReference type="SMART" id="SM00829">
    <property type="entry name" value="PKS_ER"/>
    <property type="match status" value="1"/>
</dbReference>
<dbReference type="SUPFAM" id="SSF55048">
    <property type="entry name" value="Probable ACP-binding domain of malonyl-CoA ACP transacylase"/>
    <property type="match status" value="1"/>
</dbReference>
<evidence type="ECO:0000256" key="5">
    <source>
        <dbReference type="ARBA" id="ARBA00022857"/>
    </source>
</evidence>
<organism evidence="13 14">
    <name type="scientific">Penicillium egyptiacum</name>
    <dbReference type="NCBI Taxonomy" id="1303716"/>
    <lineage>
        <taxon>Eukaryota</taxon>
        <taxon>Fungi</taxon>
        <taxon>Dikarya</taxon>
        <taxon>Ascomycota</taxon>
        <taxon>Pezizomycotina</taxon>
        <taxon>Eurotiomycetes</taxon>
        <taxon>Eurotiomycetidae</taxon>
        <taxon>Eurotiales</taxon>
        <taxon>Aspergillaceae</taxon>
        <taxon>Penicillium</taxon>
    </lineage>
</organism>
<accession>A0A9W4P8M2</accession>
<feature type="compositionally biased region" description="Polar residues" evidence="9">
    <location>
        <begin position="20"/>
        <end position="46"/>
    </location>
</feature>
<dbReference type="InterPro" id="IPR016035">
    <property type="entry name" value="Acyl_Trfase/lysoPLipase"/>
</dbReference>
<dbReference type="PROSITE" id="PS00012">
    <property type="entry name" value="PHOSPHOPANTETHEINE"/>
    <property type="match status" value="1"/>
</dbReference>
<dbReference type="Pfam" id="PF13602">
    <property type="entry name" value="ADH_zinc_N_2"/>
    <property type="match status" value="1"/>
</dbReference>
<evidence type="ECO:0000259" key="10">
    <source>
        <dbReference type="PROSITE" id="PS50075"/>
    </source>
</evidence>
<proteinExistence type="predicted"/>
<dbReference type="Proteomes" id="UP001154252">
    <property type="component" value="Unassembled WGS sequence"/>
</dbReference>
<dbReference type="Pfam" id="PF21089">
    <property type="entry name" value="PKS_DH_N"/>
    <property type="match status" value="1"/>
</dbReference>
<keyword evidence="4" id="KW-0808">Transferase</keyword>
<dbReference type="GO" id="GO:0030639">
    <property type="term" value="P:polyketide biosynthetic process"/>
    <property type="evidence" value="ECO:0007669"/>
    <property type="project" value="UniProtKB-ARBA"/>
</dbReference>
<dbReference type="InterPro" id="IPR011032">
    <property type="entry name" value="GroES-like_sf"/>
</dbReference>
<dbReference type="SUPFAM" id="SSF47336">
    <property type="entry name" value="ACP-like"/>
    <property type="match status" value="1"/>
</dbReference>
<dbReference type="InterPro" id="IPR020841">
    <property type="entry name" value="PKS_Beta-ketoAc_synthase_dom"/>
</dbReference>
<evidence type="ECO:0000256" key="3">
    <source>
        <dbReference type="ARBA" id="ARBA00022603"/>
    </source>
</evidence>
<dbReference type="InterPro" id="IPR036736">
    <property type="entry name" value="ACP-like_sf"/>
</dbReference>
<dbReference type="CDD" id="cd00833">
    <property type="entry name" value="PKS"/>
    <property type="match status" value="1"/>
</dbReference>
<reference evidence="13" key="1">
    <citation type="submission" date="2021-07" db="EMBL/GenBank/DDBJ databases">
        <authorList>
            <person name="Branca A.L. A."/>
        </authorList>
    </citation>
    <scope>NUCLEOTIDE SEQUENCE</scope>
</reference>
<sequence>MLAQDVEFVDLPPLEATAGAATTDNETSSLNSNPVPTPSEASSTCPPHQLPVPVPDGDHPPLVEPMAICGMAMRLPGGIRDAEGFWDLLYNKRSGRCRVPKDRYNVESWYGPGKIGHVASEYGYFLDDVDLRNADASFWSMTKQEIEAMDPQQRLSLEVTYECLQNAGQRPQELRGRKIGVYLGTFEGDWLELDGRDPQHYHMYRLTGYGDYMSANRIHYEFGFIGPSVTIRTACSSSLTGLYDACHAISAGDCDSAIVACANIIYSPRTSITMQEQGVISPSGSCKTFDANADGYARGEAVSAVYVKKLSDAIRDGDPIRSVIRSTCINAGGKASTLTAPNTAAHEALIRRGHELAGVTDFSKTAMIECHGTGTAVGDPIETAAVANVFGEHGIYIGSVKTNLGHSEGASGLSSIIKMTLALEHKTIPPNINFTTPNPKIPFERCKLKVPTEPLPWPKDRAELVGVNSFGIGGSNAHVLLGSAASFGIGSAEQTIMASEQSTEVAMAELTPRLLLFSAKHQQSLERMVANHQAYFLSHPESLDDMAYSLALKREELSHRSFCVTNGEDDWVPSRTHRTSGRVPPMLIFTFTGQGAQWAQMGKSLIGQMPRFRRSIEKLDQVLQALPNPPQWKLIDEIRASKKNSRLSEAEISQPCCTAIQIALVDILEHYGIRPDAVIGHSSGEIGAAYASHAISGVDAIQIAFYRGLVMCSLNPAERPGGMAAVGLGAEELTPYLRPGVRVGCENSPNSATLTGDREPLEETMKAIKEANPDVFVRALQVDRAYHSHHMETVAPEYVELLTNQRVQAMDPSVKFFSSVTGRQVDQSQELGPMYWAKNLVSPVRFSTAMEELVQSLIGPKVFLEIGPHSALAGPIRQILQHHKSTDEYFNTLTRGSDSHKDLLKAVGEMWLQNIPVNLTAVFGQGRFLPALPLYPWHYEEPLWCESRLSKEWRLRKFPHHDILGSRVLESTDQNPSWRNILRLDVVPWIKEHEVAGEIVFPGVGYICLAGEAIRQLTGENGFTARRVHIKAALVMHQGQDVEVITQLQKIPLTNAADSKWYNFSVHSYNKGIWVKHIFGQVCAGSDREHQAPSLESLPRQLSRRGWYRKMKEMGLEYGSRFMGLTDMTAHPIERKVIATVVNDIREGESKYAVHPVSLDCLLQAIVPATFNGLTRRFQHLGIPTYMEEIYVCPPLQPEMTIEARADEQPTAALSGSIIAVSNGHVTIDIRGLQMSAIGDAADASEQDPHAAVELEWREDINLIDDAAKLIHPAKDRTDLHHILDRFASASMMDTFTRLQEVEPTRSHLTHYQKWIESTADLIKLGKYPGLQPEDEIAQVSDAERVNIIESLYLSLLETDAAATATAIYRIWKECQGIFTGETDELELLLEGEVLHSLYDFMQNSEYRVFLELLAHRKPNLRVLEIGAGTGGTTATVLPALQSLYGERMYHSYTYTDISAGFFPQAKKRFGNYPGLEFATLDISQDPLAQGFEAESFDLIIACNVLHATSTLQDTLTNVRKLLHPQGRLFLQELSPATRWINYVMGVLPGWWLGEKDGRYPEPYIGVDQWDTLLSQTGFSGVDLVSHDGYLNNNIVAKPVAETQRPKRITLLHWCEESSSGTASICQLLSSAGFGIDLYAIENTNTPPPAEQDVVSILDLDRPFFHDLHESSFENLKGLLSHLRDTDSGILWVTRASQVGCKDPRYAMVNGVARVIRTELNLDFATLELEDFEQEAIAHIPQVLGEFQRRISEQNIHTTTEWAVVGQKPLISRYHYIQVAEELKNNTVADSSTVKKLEQSRPGLVDTLCWKSMPVSHGLDEDDVLVQVKCVGMNFKDVLISTGVITEKSSIGRGLGYEGSGLVLQVGSAVHKLSVGDRVIMSSSGSLTSTQQLDQRLCVKMPDSMTYEEGATMSAVYCTAIHCLLDVGELRKGQSVLIHSASGGVGIAALYIAQMVGAEVYATVGSEEKVQSLMSTFNIPRHRIFNSRTSEFLPRIMEETDGMGVDVVLNSLSGELLHASWKCTAEFGTFVEIGRRDFVGQGLLDMQPFEPNRSFVGFDLLLFSNKRPERIESIMTRTMDYYRAGFIQPIKPTTTFDAVSIVDAIRYMQRGQHIGKIVITMPENSTELSAEPPRQELVLRQDRAYLFVGGLGGLGRSIATWLVEHGARHLVFLSRSAGNVPDDDPFVQELAVLGCATTRISGDVSKLDDVLRAIRASGKPVAGVLQSSMVLRDNSFVDMNWDEWLGAVQPKVQGTWNLHNALLGEQPEEPLDFFFLFSSAGAMSGQWGQANYNAGNTFLDAFVAYRHSLGLPASTVNIGVIQDIGYVSQNPEILDSLRSTAQYLMREPELLESIELMLHRSSPAESVADQALGRYVTRSQIGIGMRSTVPMDAPINRTIWRKDPRMLVYRNLEVQSGPVSSSTGSDQVLTQFLREIGSNMTMLKAPETVELLASEIGRTLFGFLMRAETEVVDLDAPLASVGIDSLISIELRNWIRRRIGVEVTVLEIVRADSVRDLGVLAQKKLAEKYEARM</sequence>
<dbReference type="EMBL" id="CAJVRC010000894">
    <property type="protein sequence ID" value="CAG8908537.1"/>
    <property type="molecule type" value="Genomic_DNA"/>
</dbReference>
<dbReference type="GO" id="GO:0032259">
    <property type="term" value="P:methylation"/>
    <property type="evidence" value="ECO:0007669"/>
    <property type="project" value="UniProtKB-KW"/>
</dbReference>
<dbReference type="Pfam" id="PF00550">
    <property type="entry name" value="PP-binding"/>
    <property type="match status" value="1"/>
</dbReference>
<evidence type="ECO:0000259" key="11">
    <source>
        <dbReference type="PROSITE" id="PS52004"/>
    </source>
</evidence>
<feature type="active site" description="Proton donor; for dehydratase activity" evidence="8">
    <location>
        <position position="1160"/>
    </location>
</feature>
<feature type="domain" description="Carrier" evidence="10">
    <location>
        <begin position="2447"/>
        <end position="2525"/>
    </location>
</feature>
<feature type="domain" description="PKS/mFAS DH" evidence="12">
    <location>
        <begin position="961"/>
        <end position="1244"/>
    </location>
</feature>
<dbReference type="SUPFAM" id="SSF53335">
    <property type="entry name" value="S-adenosyl-L-methionine-dependent methyltransferases"/>
    <property type="match status" value="1"/>
</dbReference>
<evidence type="ECO:0000256" key="1">
    <source>
        <dbReference type="ARBA" id="ARBA00022450"/>
    </source>
</evidence>
<dbReference type="GO" id="GO:0031177">
    <property type="term" value="F:phosphopantetheine binding"/>
    <property type="evidence" value="ECO:0007669"/>
    <property type="project" value="InterPro"/>
</dbReference>
<dbReference type="Pfam" id="PF08240">
    <property type="entry name" value="ADH_N"/>
    <property type="match status" value="1"/>
</dbReference>
<dbReference type="Gene3D" id="3.40.50.720">
    <property type="entry name" value="NAD(P)-binding Rossmann-like Domain"/>
    <property type="match status" value="1"/>
</dbReference>
<dbReference type="SMART" id="SM00827">
    <property type="entry name" value="PKS_AT"/>
    <property type="match status" value="1"/>
</dbReference>
<evidence type="ECO:0008006" key="15">
    <source>
        <dbReference type="Google" id="ProtNLM"/>
    </source>
</evidence>
<dbReference type="FunFam" id="3.40.50.720:FF:000209">
    <property type="entry name" value="Polyketide synthase Pks12"/>
    <property type="match status" value="1"/>
</dbReference>
<dbReference type="Pfam" id="PF14765">
    <property type="entry name" value="PS-DH"/>
    <property type="match status" value="1"/>
</dbReference>
<dbReference type="Gene3D" id="3.40.366.10">
    <property type="entry name" value="Malonyl-Coenzyme A Acyl Carrier Protein, domain 2"/>
    <property type="match status" value="1"/>
</dbReference>
<evidence type="ECO:0000313" key="13">
    <source>
        <dbReference type="EMBL" id="CAG8908537.1"/>
    </source>
</evidence>
<dbReference type="Pfam" id="PF08242">
    <property type="entry name" value="Methyltransf_12"/>
    <property type="match status" value="1"/>
</dbReference>
<dbReference type="SMART" id="SM00826">
    <property type="entry name" value="PKS_DH"/>
    <property type="match status" value="1"/>
</dbReference>
<dbReference type="GO" id="GO:1901336">
    <property type="term" value="P:lactone biosynthetic process"/>
    <property type="evidence" value="ECO:0007669"/>
    <property type="project" value="UniProtKB-ARBA"/>
</dbReference>
<dbReference type="GO" id="GO:0004312">
    <property type="term" value="F:fatty acid synthase activity"/>
    <property type="evidence" value="ECO:0007669"/>
    <property type="project" value="TreeGrafter"/>
</dbReference>
<evidence type="ECO:0000313" key="14">
    <source>
        <dbReference type="Proteomes" id="UP001154252"/>
    </source>
</evidence>
<feature type="region of interest" description="N-terminal hotdog fold" evidence="8">
    <location>
        <begin position="961"/>
        <end position="1089"/>
    </location>
</feature>
<dbReference type="SUPFAM" id="SSF51735">
    <property type="entry name" value="NAD(P)-binding Rossmann-fold domains"/>
    <property type="match status" value="2"/>
</dbReference>
<evidence type="ECO:0000256" key="9">
    <source>
        <dbReference type="SAM" id="MobiDB-lite"/>
    </source>
</evidence>
<dbReference type="InterPro" id="IPR016039">
    <property type="entry name" value="Thiolase-like"/>
</dbReference>
<dbReference type="InterPro" id="IPR009081">
    <property type="entry name" value="PP-bd_ACP"/>
</dbReference>
<dbReference type="InterPro" id="IPR057326">
    <property type="entry name" value="KR_dom"/>
</dbReference>
<dbReference type="InterPro" id="IPR001227">
    <property type="entry name" value="Ac_transferase_dom_sf"/>
</dbReference>
<name>A0A9W4P8M2_9EURO</name>
<dbReference type="PROSITE" id="PS52019">
    <property type="entry name" value="PKS_MFAS_DH"/>
    <property type="match status" value="1"/>
</dbReference>
<dbReference type="Gene3D" id="3.40.47.10">
    <property type="match status" value="1"/>
</dbReference>
<comment type="caution">
    <text evidence="13">The sequence shown here is derived from an EMBL/GenBank/DDBJ whole genome shotgun (WGS) entry which is preliminary data.</text>
</comment>
<dbReference type="Gene3D" id="3.40.50.150">
    <property type="entry name" value="Vaccinia Virus protein VP39"/>
    <property type="match status" value="1"/>
</dbReference>
<feature type="active site" description="Proton acceptor; for dehydratase activity" evidence="8">
    <location>
        <position position="993"/>
    </location>
</feature>
<dbReference type="GO" id="GO:0008168">
    <property type="term" value="F:methyltransferase activity"/>
    <property type="evidence" value="ECO:0007669"/>
    <property type="project" value="UniProtKB-KW"/>
</dbReference>
<dbReference type="SUPFAM" id="SSF52151">
    <property type="entry name" value="FabD/lysophospholipase-like"/>
    <property type="match status" value="1"/>
</dbReference>
<dbReference type="SUPFAM" id="SSF53901">
    <property type="entry name" value="Thiolase-like"/>
    <property type="match status" value="1"/>
</dbReference>
<keyword evidence="14" id="KW-1185">Reference proteome</keyword>
<dbReference type="Pfam" id="PF08659">
    <property type="entry name" value="KR"/>
    <property type="match status" value="1"/>
</dbReference>
<dbReference type="InterPro" id="IPR013968">
    <property type="entry name" value="PKS_KR"/>
</dbReference>
<dbReference type="Pfam" id="PF00698">
    <property type="entry name" value="Acyl_transf_1"/>
    <property type="match status" value="1"/>
</dbReference>
<dbReference type="InterPro" id="IPR049551">
    <property type="entry name" value="PKS_DH_C"/>
</dbReference>
<dbReference type="Pfam" id="PF00109">
    <property type="entry name" value="ketoacyl-synt"/>
    <property type="match status" value="1"/>
</dbReference>
<dbReference type="InterPro" id="IPR049900">
    <property type="entry name" value="PKS_mFAS_DH"/>
</dbReference>
<dbReference type="CDD" id="cd05195">
    <property type="entry name" value="enoyl_red"/>
    <property type="match status" value="1"/>
</dbReference>
<dbReference type="InterPro" id="IPR036291">
    <property type="entry name" value="NAD(P)-bd_dom_sf"/>
</dbReference>
<evidence type="ECO:0000259" key="12">
    <source>
        <dbReference type="PROSITE" id="PS52019"/>
    </source>
</evidence>
<dbReference type="SMART" id="SM00822">
    <property type="entry name" value="PKS_KR"/>
    <property type="match status" value="1"/>
</dbReference>
<keyword evidence="7" id="KW-0012">Acyltransferase</keyword>
<dbReference type="InterPro" id="IPR014030">
    <property type="entry name" value="Ketoacyl_synth_N"/>
</dbReference>
<dbReference type="PROSITE" id="PS50075">
    <property type="entry name" value="CARRIER"/>
    <property type="match status" value="1"/>
</dbReference>
<dbReference type="PROSITE" id="PS52004">
    <property type="entry name" value="KS3_2"/>
    <property type="match status" value="1"/>
</dbReference>